<feature type="signal peptide" evidence="1">
    <location>
        <begin position="1"/>
        <end position="22"/>
    </location>
</feature>
<evidence type="ECO:0000313" key="3">
    <source>
        <dbReference type="Proteomes" id="UP000662783"/>
    </source>
</evidence>
<dbReference type="KEGG" id="fuv:JR347_04470"/>
<reference evidence="2" key="1">
    <citation type="submission" date="2021-02" db="EMBL/GenBank/DDBJ databases">
        <title>Fulvivirga sp. S481 isolated from sea water.</title>
        <authorList>
            <person name="Bae S.S."/>
            <person name="Baek K."/>
        </authorList>
    </citation>
    <scope>NUCLEOTIDE SEQUENCE</scope>
    <source>
        <strain evidence="2">S481</strain>
    </source>
</reference>
<proteinExistence type="predicted"/>
<dbReference type="RefSeq" id="WP_205722852.1">
    <property type="nucleotide sequence ID" value="NZ_CP070608.1"/>
</dbReference>
<evidence type="ECO:0000313" key="2">
    <source>
        <dbReference type="EMBL" id="QSE98337.1"/>
    </source>
</evidence>
<protein>
    <submittedName>
        <fullName evidence="2">Type IX secretion system membrane protein PorP/SprF</fullName>
    </submittedName>
</protein>
<keyword evidence="1" id="KW-0732">Signal</keyword>
<sequence length="320" mass="36416">MRKIFFYIWLGVLFFNSNIVKAQQDAQFSYYMKNMLYYNPAFAGSEGITQITALHRTQWAGYASSFDDGGAPQTQVLSLTTPIYKFRSGFGAHIVNDNLGPLNNLEIQLSYAYHLGIKNSKLSFGLRSGIYSQSIDFDQYRAIQPDDPLLSNKSGKESQVRPDLAMGVYFRSEKYYAGFSFNHLLKAEFDFGTNTIRNALENHAYLTLGYIHSVNFDLKLEPSMLVQTDFNQYSFILGGLAYYKDTMWGGASFRQGDDINILLGYNFLKDKSLSFGYSFGYVIKDQDAKQPTNHEVILSYQLPVNPGTGKKVVRTPRFRH</sequence>
<feature type="chain" id="PRO_5037469514" evidence="1">
    <location>
        <begin position="23"/>
        <end position="320"/>
    </location>
</feature>
<accession>A0A975A2A5</accession>
<dbReference type="NCBIfam" id="TIGR03519">
    <property type="entry name" value="T9SS_PorP_fam"/>
    <property type="match status" value="1"/>
</dbReference>
<dbReference type="Pfam" id="PF11751">
    <property type="entry name" value="PorP_SprF"/>
    <property type="match status" value="1"/>
</dbReference>
<gene>
    <name evidence="2" type="ORF">JR347_04470</name>
</gene>
<organism evidence="2 3">
    <name type="scientific">Fulvivirga lutea</name>
    <dbReference type="NCBI Taxonomy" id="2810512"/>
    <lineage>
        <taxon>Bacteria</taxon>
        <taxon>Pseudomonadati</taxon>
        <taxon>Bacteroidota</taxon>
        <taxon>Cytophagia</taxon>
        <taxon>Cytophagales</taxon>
        <taxon>Fulvivirgaceae</taxon>
        <taxon>Fulvivirga</taxon>
    </lineage>
</organism>
<dbReference type="AlphaFoldDB" id="A0A975A2A5"/>
<dbReference type="EMBL" id="CP070608">
    <property type="protein sequence ID" value="QSE98337.1"/>
    <property type="molecule type" value="Genomic_DNA"/>
</dbReference>
<evidence type="ECO:0000256" key="1">
    <source>
        <dbReference type="SAM" id="SignalP"/>
    </source>
</evidence>
<keyword evidence="3" id="KW-1185">Reference proteome</keyword>
<name>A0A975A2A5_9BACT</name>
<dbReference type="InterPro" id="IPR019861">
    <property type="entry name" value="PorP/SprF_Bacteroidetes"/>
</dbReference>
<dbReference type="Proteomes" id="UP000662783">
    <property type="component" value="Chromosome"/>
</dbReference>